<evidence type="ECO:0000256" key="3">
    <source>
        <dbReference type="ARBA" id="ARBA00008562"/>
    </source>
</evidence>
<evidence type="ECO:0000313" key="17">
    <source>
        <dbReference type="Proteomes" id="UP001240250"/>
    </source>
</evidence>
<feature type="domain" description="Fumarate reductase/succinate dehydrogenase flavoprotein-like C-terminal" evidence="15">
    <location>
        <begin position="463"/>
        <end position="552"/>
    </location>
</feature>
<dbReference type="InterPro" id="IPR027477">
    <property type="entry name" value="Succ_DH/fumarate_Rdtase_cat_sf"/>
</dbReference>
<dbReference type="InterPro" id="IPR036188">
    <property type="entry name" value="FAD/NAD-bd_sf"/>
</dbReference>
<name>A0ABU0GHC4_9CELL</name>
<evidence type="ECO:0000256" key="7">
    <source>
        <dbReference type="ARBA" id="ARBA00022642"/>
    </source>
</evidence>
<reference evidence="16 17" key="1">
    <citation type="submission" date="2023-07" db="EMBL/GenBank/DDBJ databases">
        <title>Sequencing the genomes of 1000 actinobacteria strains.</title>
        <authorList>
            <person name="Klenk H.-P."/>
        </authorList>
    </citation>
    <scope>NUCLEOTIDE SEQUENCE [LARGE SCALE GENOMIC DNA]</scope>
    <source>
        <strain evidence="16 17">DSM 14785</strain>
    </source>
</reference>
<evidence type="ECO:0000256" key="6">
    <source>
        <dbReference type="ARBA" id="ARBA00022630"/>
    </source>
</evidence>
<dbReference type="EMBL" id="JAUSVM010000001">
    <property type="protein sequence ID" value="MDQ0424758.1"/>
    <property type="molecule type" value="Genomic_DNA"/>
</dbReference>
<feature type="domain" description="FAD-dependent oxidoreductase 2 FAD-binding" evidence="14">
    <location>
        <begin position="31"/>
        <end position="420"/>
    </location>
</feature>
<organism evidence="16 17">
    <name type="scientific">Cellulomonas iranensis</name>
    <dbReference type="NCBI Taxonomy" id="76862"/>
    <lineage>
        <taxon>Bacteria</taxon>
        <taxon>Bacillati</taxon>
        <taxon>Actinomycetota</taxon>
        <taxon>Actinomycetes</taxon>
        <taxon>Micrococcales</taxon>
        <taxon>Cellulomonadaceae</taxon>
        <taxon>Cellulomonas</taxon>
    </lineage>
</organism>
<evidence type="ECO:0000256" key="8">
    <source>
        <dbReference type="ARBA" id="ARBA00022827"/>
    </source>
</evidence>
<dbReference type="PANTHER" id="PTHR42716">
    <property type="entry name" value="L-ASPARTATE OXIDASE"/>
    <property type="match status" value="1"/>
</dbReference>
<sequence>MPAVPLLPDLPPVRVATRLAAPDPGWSVEADAVVVGSGVAGLTAALELRSRVRRVLLVTKGVLSSGSTVWAQGGIAAALDPADSPAAHLRDTLLAGGGLCDPRAVETLVTEGPRRVRELVARGAVFDTGPDGVLSLTREGGHRADRIAHAGGDATGAEISRALVAQIEAVREDPGIEVIEHALVLDVLTGAPGPDGAPGPVAGVTLHVIGEGSRDGVGAALAPAVVLATGGIGQVYRSSTNPAQATGDGIAAALRAGALLGDLEFVQFHPTVLWLGAGVKGQLTLVSEAVRGEGALLLDTDGVRFMPDVHELAELAPRDVVAHAIVRRMAATGSDHVWLDARHLGGDFLRRRFPTIHERLAEHGIDPATDLVPVAPAQHYHSGGVVTDLDGRSSVRGLYAVGEVACTGVHGANRLASNSLLEGLVFAHRAARDVAGRVEGGFLPRVEPVVRPGDEALVAAASRARVQRVATDGPGVLRSAEGLRRALDALGRIPADAQARRDDGRPLGEPQLAEWETTNVHQVATVLSLAALAREESRGGHARADHPAPRDAWRVRVGVRAAVGGGVVVGTSGPASDGVSSDDSR</sequence>
<evidence type="ECO:0000256" key="5">
    <source>
        <dbReference type="ARBA" id="ARBA00021901"/>
    </source>
</evidence>
<evidence type="ECO:0000259" key="15">
    <source>
        <dbReference type="Pfam" id="PF02910"/>
    </source>
</evidence>
<evidence type="ECO:0000256" key="13">
    <source>
        <dbReference type="RuleBase" id="RU362049"/>
    </source>
</evidence>
<dbReference type="Pfam" id="PF00890">
    <property type="entry name" value="FAD_binding_2"/>
    <property type="match status" value="1"/>
</dbReference>
<keyword evidence="6 13" id="KW-0285">Flavoprotein</keyword>
<dbReference type="NCBIfam" id="TIGR00551">
    <property type="entry name" value="nadB"/>
    <property type="match status" value="1"/>
</dbReference>
<dbReference type="NCBIfam" id="NF005867">
    <property type="entry name" value="PRK07804.1"/>
    <property type="match status" value="1"/>
</dbReference>
<dbReference type="Proteomes" id="UP001240250">
    <property type="component" value="Unassembled WGS sequence"/>
</dbReference>
<comment type="function">
    <text evidence="10">Catalyzes the oxidation of L-aspartate to iminoaspartate, the first step in the de novo biosynthesis of NAD(+).</text>
</comment>
<dbReference type="SUPFAM" id="SSF51905">
    <property type="entry name" value="FAD/NAD(P)-binding domain"/>
    <property type="match status" value="1"/>
</dbReference>
<dbReference type="InterPro" id="IPR003953">
    <property type="entry name" value="FAD-dep_OxRdtase_2_FAD-bd"/>
</dbReference>
<keyword evidence="17" id="KW-1185">Reference proteome</keyword>
<evidence type="ECO:0000256" key="11">
    <source>
        <dbReference type="ARBA" id="ARBA00048305"/>
    </source>
</evidence>
<comment type="pathway">
    <text evidence="2 13">Cofactor biosynthesis; NAD(+) biosynthesis; iminoaspartate from L-aspartate (oxidase route): step 1/1.</text>
</comment>
<dbReference type="Gene3D" id="3.90.700.10">
    <property type="entry name" value="Succinate dehydrogenase/fumarate reductase flavoprotein, catalytic domain"/>
    <property type="match status" value="1"/>
</dbReference>
<dbReference type="EC" id="1.4.3.16" evidence="4 12"/>
<dbReference type="GO" id="GO:0008734">
    <property type="term" value="F:L-aspartate oxidase activity"/>
    <property type="evidence" value="ECO:0007669"/>
    <property type="project" value="UniProtKB-EC"/>
</dbReference>
<comment type="catalytic activity">
    <reaction evidence="11">
        <text>L-aspartate + O2 = iminosuccinate + H2O2</text>
        <dbReference type="Rhea" id="RHEA:25876"/>
        <dbReference type="ChEBI" id="CHEBI:15379"/>
        <dbReference type="ChEBI" id="CHEBI:16240"/>
        <dbReference type="ChEBI" id="CHEBI:29991"/>
        <dbReference type="ChEBI" id="CHEBI:77875"/>
        <dbReference type="EC" id="1.4.3.16"/>
    </reaction>
    <physiologicalReaction direction="left-to-right" evidence="11">
        <dbReference type="Rhea" id="RHEA:25877"/>
    </physiologicalReaction>
</comment>
<dbReference type="Pfam" id="PF02910">
    <property type="entry name" value="Succ_DH_flav_C"/>
    <property type="match status" value="1"/>
</dbReference>
<accession>A0ABU0GHC4</accession>
<evidence type="ECO:0000256" key="4">
    <source>
        <dbReference type="ARBA" id="ARBA00012173"/>
    </source>
</evidence>
<comment type="subcellular location">
    <subcellularLocation>
        <location evidence="13">Cytoplasm</location>
    </subcellularLocation>
</comment>
<gene>
    <name evidence="16" type="ORF">JO380_001139</name>
</gene>
<dbReference type="InterPro" id="IPR037099">
    <property type="entry name" value="Fum_R/Succ_DH_flav-like_C_sf"/>
</dbReference>
<keyword evidence="8 13" id="KW-0274">FAD</keyword>
<keyword evidence="7 13" id="KW-0662">Pyridine nucleotide biosynthesis</keyword>
<dbReference type="PANTHER" id="PTHR42716:SF2">
    <property type="entry name" value="L-ASPARTATE OXIDASE, CHLOROPLASTIC"/>
    <property type="match status" value="1"/>
</dbReference>
<dbReference type="SUPFAM" id="SSF56425">
    <property type="entry name" value="Succinate dehydrogenase/fumarate reductase flavoprotein, catalytic domain"/>
    <property type="match status" value="1"/>
</dbReference>
<dbReference type="InterPro" id="IPR015939">
    <property type="entry name" value="Fum_Rdtase/Succ_DH_flav-like_C"/>
</dbReference>
<comment type="caution">
    <text evidence="16">The sequence shown here is derived from an EMBL/GenBank/DDBJ whole genome shotgun (WGS) entry which is preliminary data.</text>
</comment>
<dbReference type="Gene3D" id="3.50.50.60">
    <property type="entry name" value="FAD/NAD(P)-binding domain"/>
    <property type="match status" value="1"/>
</dbReference>
<evidence type="ECO:0000313" key="16">
    <source>
        <dbReference type="EMBL" id="MDQ0424758.1"/>
    </source>
</evidence>
<evidence type="ECO:0000256" key="2">
    <source>
        <dbReference type="ARBA" id="ARBA00004950"/>
    </source>
</evidence>
<evidence type="ECO:0000256" key="9">
    <source>
        <dbReference type="ARBA" id="ARBA00023002"/>
    </source>
</evidence>
<evidence type="ECO:0000256" key="1">
    <source>
        <dbReference type="ARBA" id="ARBA00001974"/>
    </source>
</evidence>
<keyword evidence="9 13" id="KW-0560">Oxidoreductase</keyword>
<comment type="similarity">
    <text evidence="3 13">Belongs to the FAD-dependent oxidoreductase 2 family. NadB subfamily.</text>
</comment>
<dbReference type="InterPro" id="IPR005288">
    <property type="entry name" value="NadB"/>
</dbReference>
<evidence type="ECO:0000256" key="10">
    <source>
        <dbReference type="ARBA" id="ARBA00029426"/>
    </source>
</evidence>
<dbReference type="SUPFAM" id="SSF46977">
    <property type="entry name" value="Succinate dehydrogenase/fumarate reductase flavoprotein C-terminal domain"/>
    <property type="match status" value="1"/>
</dbReference>
<dbReference type="Gene3D" id="1.20.58.100">
    <property type="entry name" value="Fumarate reductase/succinate dehydrogenase flavoprotein-like, C-terminal domain"/>
    <property type="match status" value="1"/>
</dbReference>
<comment type="cofactor">
    <cofactor evidence="1 13">
        <name>FAD</name>
        <dbReference type="ChEBI" id="CHEBI:57692"/>
    </cofactor>
</comment>
<evidence type="ECO:0000256" key="12">
    <source>
        <dbReference type="NCBIfam" id="TIGR00551"/>
    </source>
</evidence>
<evidence type="ECO:0000259" key="14">
    <source>
        <dbReference type="Pfam" id="PF00890"/>
    </source>
</evidence>
<protein>
    <recommendedName>
        <fullName evidence="5 12">L-aspartate oxidase</fullName>
        <ecNumber evidence="4 12">1.4.3.16</ecNumber>
    </recommendedName>
</protein>
<dbReference type="PRINTS" id="PR00368">
    <property type="entry name" value="FADPNR"/>
</dbReference>
<proteinExistence type="inferred from homology"/>